<keyword evidence="3" id="KW-1185">Reference proteome</keyword>
<name>A0AAQ3M4H8_9PEZI</name>
<sequence>MPSFQPLQLLPEELFQDILDRLSRDSLKSLSLASRSTYDAVLPLLWKEVSLVDCRNSHSLQNGIPDDHDDTPIIKKLLILATNPSVAECVQIVEHRCHLPPPAIFNELPRSTFSSQTLSTDPRTIRLTQAAVRSMRNVHTLRIIFGHPTLNDALLRCFFDKTRERVTPIRKLWLESCRIGAGCDLDIPHSPYGLPLQLDFSGVQSIRFRRLPLRPGKEPRRVPGGYEMVHARSQHAWEMQDAVGGTYTTSANTLIAEQTAMGPVDGSPPYAKQLLGSPASLLTIYKLPHKWDDDIYEELQVYTTSRENELIESFHIADHQERSMLAYRGPLLDPAALTMVDGLPLPPQLLAMQRERIPTSVAAMNMLNCASSSLTSLNLDWILTTPVALWCSKDAVSQQRWTSLFVNLFALRFPHLRAFQLRNAVVRDTVLPQGLYLLDHSRPKVRNNRADQADDDFTLNERQCQQIDLAGLEFMEAHLKLQCLAWPMEHFFSEHPPSADITCRVENVIDNLGRSLVDLRVDSIYRGAGEVQSENVMCSNLNSRERRRRFIERFASKMTILESLKIEGGMPRDERREIIRATHQCPLKKLVVIGVCYPLGNTWGLNGVDLTDALNRDEIDVLEAEDKDATWQFGLKTPEPVADDFKYRSEFGWPAGAPLLHHIATFHASTIRELKFCGYKGAPILGSETPITRPLLASLKHFHNLESIIMSFWLSTRFEQQARDREVINYWLDSRSPSSTALVRVTNEDEELYGWAKELRTKFAPNAIAWRVTSFLGPYLSPQAKQRPGGVSVRGSFCVGDWGGIFDIDVKIFQTAQALGAVCLSFTGPREELETERRKSKVDSRRWF</sequence>
<evidence type="ECO:0000313" key="2">
    <source>
        <dbReference type="EMBL" id="WPH01707.1"/>
    </source>
</evidence>
<reference evidence="2 3" key="1">
    <citation type="submission" date="2023-11" db="EMBL/GenBank/DDBJ databases">
        <title>An acidophilic fungus is an integral part of prey digestion in a carnivorous sundew plant.</title>
        <authorList>
            <person name="Tsai I.J."/>
        </authorList>
    </citation>
    <scope>NUCLEOTIDE SEQUENCE [LARGE SCALE GENOMIC DNA]</scope>
    <source>
        <strain evidence="2">169a</strain>
    </source>
</reference>
<protein>
    <recommendedName>
        <fullName evidence="1">F-box domain-containing protein</fullName>
    </recommendedName>
</protein>
<dbReference type="InterPro" id="IPR001810">
    <property type="entry name" value="F-box_dom"/>
</dbReference>
<dbReference type="InterPro" id="IPR036047">
    <property type="entry name" value="F-box-like_dom_sf"/>
</dbReference>
<evidence type="ECO:0000259" key="1">
    <source>
        <dbReference type="PROSITE" id="PS50181"/>
    </source>
</evidence>
<dbReference type="Proteomes" id="UP001303373">
    <property type="component" value="Chromosome 6"/>
</dbReference>
<organism evidence="2 3">
    <name type="scientific">Acrodontium crateriforme</name>
    <dbReference type="NCBI Taxonomy" id="150365"/>
    <lineage>
        <taxon>Eukaryota</taxon>
        <taxon>Fungi</taxon>
        <taxon>Dikarya</taxon>
        <taxon>Ascomycota</taxon>
        <taxon>Pezizomycotina</taxon>
        <taxon>Dothideomycetes</taxon>
        <taxon>Dothideomycetidae</taxon>
        <taxon>Mycosphaerellales</taxon>
        <taxon>Teratosphaeriaceae</taxon>
        <taxon>Acrodontium</taxon>
    </lineage>
</organism>
<accession>A0AAQ3M4H8</accession>
<gene>
    <name evidence="2" type="ORF">R9X50_00455900</name>
</gene>
<dbReference type="PROSITE" id="PS50181">
    <property type="entry name" value="FBOX"/>
    <property type="match status" value="1"/>
</dbReference>
<proteinExistence type="predicted"/>
<dbReference type="AlphaFoldDB" id="A0AAQ3M4H8"/>
<feature type="domain" description="F-box" evidence="1">
    <location>
        <begin position="4"/>
        <end position="49"/>
    </location>
</feature>
<evidence type="ECO:0000313" key="3">
    <source>
        <dbReference type="Proteomes" id="UP001303373"/>
    </source>
</evidence>
<dbReference type="EMBL" id="CP138585">
    <property type="protein sequence ID" value="WPH01707.1"/>
    <property type="molecule type" value="Genomic_DNA"/>
</dbReference>
<dbReference type="SUPFAM" id="SSF81383">
    <property type="entry name" value="F-box domain"/>
    <property type="match status" value="1"/>
</dbReference>
<dbReference type="Pfam" id="PF00646">
    <property type="entry name" value="F-box"/>
    <property type="match status" value="1"/>
</dbReference>